<dbReference type="InterPro" id="IPR001841">
    <property type="entry name" value="Znf_RING"/>
</dbReference>
<evidence type="ECO:0000313" key="12">
    <source>
        <dbReference type="EMBL" id="TPX74439.1"/>
    </source>
</evidence>
<keyword evidence="13" id="KW-1185">Reference proteome</keyword>
<evidence type="ECO:0000256" key="7">
    <source>
        <dbReference type="ARBA" id="ARBA00075398"/>
    </source>
</evidence>
<dbReference type="Pfam" id="PF13445">
    <property type="entry name" value="zf-RING_UBOX"/>
    <property type="match status" value="1"/>
</dbReference>
<dbReference type="SMART" id="SM00757">
    <property type="entry name" value="CRA"/>
    <property type="match status" value="1"/>
</dbReference>
<dbReference type="InterPro" id="IPR006595">
    <property type="entry name" value="CTLH_C"/>
</dbReference>
<dbReference type="GO" id="GO:0034657">
    <property type="term" value="C:GID complex"/>
    <property type="evidence" value="ECO:0007669"/>
    <property type="project" value="TreeGrafter"/>
</dbReference>
<evidence type="ECO:0000256" key="8">
    <source>
        <dbReference type="ARBA" id="ARBA00080744"/>
    </source>
</evidence>
<dbReference type="SUPFAM" id="SSF57850">
    <property type="entry name" value="RING/U-box"/>
    <property type="match status" value="1"/>
</dbReference>
<dbReference type="Proteomes" id="UP000320333">
    <property type="component" value="Unassembled WGS sequence"/>
</dbReference>
<comment type="similarity">
    <text evidence="6">Belongs to the RMD5/GID2 family.</text>
</comment>
<evidence type="ECO:0000259" key="10">
    <source>
        <dbReference type="PROSITE" id="PS50897"/>
    </source>
</evidence>
<keyword evidence="2" id="KW-0963">Cytoplasm</keyword>
<dbReference type="FunFam" id="3.30.40.10:FF:000143">
    <property type="entry name" value="Regulator of gluconeogenesis Rmd5"/>
    <property type="match status" value="1"/>
</dbReference>
<dbReference type="Pfam" id="PF10607">
    <property type="entry name" value="CTLH"/>
    <property type="match status" value="1"/>
</dbReference>
<name>A0A507FDK7_9FUNG</name>
<feature type="zinc finger region" description="RING-Gid-type" evidence="9">
    <location>
        <begin position="339"/>
        <end position="383"/>
    </location>
</feature>
<comment type="subcellular location">
    <subcellularLocation>
        <location evidence="1">Cytoplasm</location>
    </subcellularLocation>
</comment>
<feature type="domain" description="RING-Gid-type" evidence="11">
    <location>
        <begin position="339"/>
        <end position="383"/>
    </location>
</feature>
<accession>A0A507FDK7</accession>
<evidence type="ECO:0000259" key="11">
    <source>
        <dbReference type="PROSITE" id="PS51867"/>
    </source>
</evidence>
<dbReference type="GO" id="GO:0061630">
    <property type="term" value="F:ubiquitin protein ligase activity"/>
    <property type="evidence" value="ECO:0007669"/>
    <property type="project" value="InterPro"/>
</dbReference>
<evidence type="ECO:0000256" key="2">
    <source>
        <dbReference type="ARBA" id="ARBA00022490"/>
    </source>
</evidence>
<dbReference type="PROSITE" id="PS50897">
    <property type="entry name" value="CTLH"/>
    <property type="match status" value="1"/>
</dbReference>
<dbReference type="PANTHER" id="PTHR12170">
    <property type="entry name" value="MACROPHAGE ERYTHROBLAST ATTACHER-RELATED"/>
    <property type="match status" value="1"/>
</dbReference>
<reference evidence="12 13" key="1">
    <citation type="journal article" date="2019" name="Sci. Rep.">
        <title>Comparative genomics of chytrid fungi reveal insights into the obligate biotrophic and pathogenic lifestyle of Synchytrium endobioticum.</title>
        <authorList>
            <person name="van de Vossenberg B.T.L.H."/>
            <person name="Warris S."/>
            <person name="Nguyen H.D.T."/>
            <person name="van Gent-Pelzer M.P.E."/>
            <person name="Joly D.L."/>
            <person name="van de Geest H.C."/>
            <person name="Bonants P.J.M."/>
            <person name="Smith D.S."/>
            <person name="Levesque C.A."/>
            <person name="van der Lee T.A.J."/>
        </authorList>
    </citation>
    <scope>NUCLEOTIDE SEQUENCE [LARGE SCALE GENOMIC DNA]</scope>
    <source>
        <strain evidence="12 13">CBS 675.73</strain>
    </source>
</reference>
<feature type="domain" description="CTLH" evidence="10">
    <location>
        <begin position="153"/>
        <end position="216"/>
    </location>
</feature>
<keyword evidence="4 9" id="KW-0863">Zinc-finger</keyword>
<dbReference type="InterPro" id="IPR013083">
    <property type="entry name" value="Znf_RING/FYVE/PHD"/>
</dbReference>
<dbReference type="GO" id="GO:0005737">
    <property type="term" value="C:cytoplasm"/>
    <property type="evidence" value="ECO:0007669"/>
    <property type="project" value="UniProtKB-SubCell"/>
</dbReference>
<dbReference type="GO" id="GO:0008270">
    <property type="term" value="F:zinc ion binding"/>
    <property type="evidence" value="ECO:0007669"/>
    <property type="project" value="UniProtKB-KW"/>
</dbReference>
<dbReference type="GO" id="GO:0005634">
    <property type="term" value="C:nucleus"/>
    <property type="evidence" value="ECO:0007669"/>
    <property type="project" value="TreeGrafter"/>
</dbReference>
<dbReference type="InterPro" id="IPR013144">
    <property type="entry name" value="CRA_dom"/>
</dbReference>
<evidence type="ECO:0000256" key="1">
    <source>
        <dbReference type="ARBA" id="ARBA00004496"/>
    </source>
</evidence>
<sequence>MELLNEFDKSQLPAKQTRSLNTSIAEIDAIMAQLAQARDAVTMSDKPADARAAVKPLAAILRRGQSAALDSHKDLHVGVSKFGKSVDKDKRFKSGANALDECWDPRALQSDDKLVVLKHAVIAHLIREGRFELAHLFARESQLDQSDTALSTQFQDMFTIQAAIKSFNLDPAIAWVRTNAAALTASASSLEFAVIRLQFLKLLFGVEGVCQGDRAAAIKFAQVHFEPFKERHMKEISRLMCSSVFSTKIKDSPYKDLTSITAWSDLSHAFTREFCLLLHLPAESPLHTCVSVGVNALPTIIKMSSIMKEQSGLEWSSQGELPVEIPLLDRQRFHSVFACPVSKELGTKENPPMMMVCGHVVCKESLLRLGKGSMSSKFKCPYCPSEGKGEQAIMVHF</sequence>
<gene>
    <name evidence="12" type="ORF">CcCBS67573_g04289</name>
</gene>
<dbReference type="InterPro" id="IPR037683">
    <property type="entry name" value="Rmd5_dRing"/>
</dbReference>
<dbReference type="InterPro" id="IPR027370">
    <property type="entry name" value="Znf-RING_euk"/>
</dbReference>
<protein>
    <recommendedName>
        <fullName evidence="8">GID complex catalytic subunit 2</fullName>
    </recommendedName>
    <alternativeName>
        <fullName evidence="7">Glucose-induced degradation protein 2</fullName>
    </alternativeName>
</protein>
<evidence type="ECO:0000313" key="13">
    <source>
        <dbReference type="Proteomes" id="UP000320333"/>
    </source>
</evidence>
<dbReference type="OrthoDB" id="1933281at2759"/>
<comment type="caution">
    <text evidence="12">The sequence shown here is derived from an EMBL/GenBank/DDBJ whole genome shotgun (WGS) entry which is preliminary data.</text>
</comment>
<evidence type="ECO:0000256" key="5">
    <source>
        <dbReference type="ARBA" id="ARBA00022833"/>
    </source>
</evidence>
<evidence type="ECO:0000256" key="6">
    <source>
        <dbReference type="ARBA" id="ARBA00061136"/>
    </source>
</evidence>
<dbReference type="GO" id="GO:0043161">
    <property type="term" value="P:proteasome-mediated ubiquitin-dependent protein catabolic process"/>
    <property type="evidence" value="ECO:0007669"/>
    <property type="project" value="InterPro"/>
</dbReference>
<keyword evidence="5" id="KW-0862">Zinc</keyword>
<dbReference type="PROSITE" id="PS51867">
    <property type="entry name" value="ZF_RING_GID"/>
    <property type="match status" value="1"/>
</dbReference>
<dbReference type="EMBL" id="QEAP01000125">
    <property type="protein sequence ID" value="TPX74439.1"/>
    <property type="molecule type" value="Genomic_DNA"/>
</dbReference>
<dbReference type="PANTHER" id="PTHR12170:SF3">
    <property type="entry name" value="GH10162P"/>
    <property type="match status" value="1"/>
</dbReference>
<dbReference type="CDD" id="cd16652">
    <property type="entry name" value="dRING_Rmd5p-like"/>
    <property type="match status" value="1"/>
</dbReference>
<evidence type="ECO:0000256" key="9">
    <source>
        <dbReference type="PROSITE-ProRule" id="PRU01215"/>
    </source>
</evidence>
<dbReference type="InterPro" id="IPR045098">
    <property type="entry name" value="Fyv10_fam"/>
</dbReference>
<keyword evidence="3" id="KW-0479">Metal-binding</keyword>
<dbReference type="Gene3D" id="3.30.40.10">
    <property type="entry name" value="Zinc/RING finger domain, C3HC4 (zinc finger)"/>
    <property type="match status" value="1"/>
</dbReference>
<evidence type="ECO:0000256" key="3">
    <source>
        <dbReference type="ARBA" id="ARBA00022723"/>
    </source>
</evidence>
<dbReference type="STRING" id="246404.A0A507FDK7"/>
<dbReference type="InterPro" id="IPR044063">
    <property type="entry name" value="ZF_RING_GID"/>
</dbReference>
<dbReference type="InterPro" id="IPR024964">
    <property type="entry name" value="CTLH/CRA"/>
</dbReference>
<proteinExistence type="inferred from homology"/>
<dbReference type="SMART" id="SM00184">
    <property type="entry name" value="RING"/>
    <property type="match status" value="1"/>
</dbReference>
<evidence type="ECO:0000256" key="4">
    <source>
        <dbReference type="ARBA" id="ARBA00022771"/>
    </source>
</evidence>
<dbReference type="AlphaFoldDB" id="A0A507FDK7"/>
<organism evidence="12 13">
    <name type="scientific">Chytriomyces confervae</name>
    <dbReference type="NCBI Taxonomy" id="246404"/>
    <lineage>
        <taxon>Eukaryota</taxon>
        <taxon>Fungi</taxon>
        <taxon>Fungi incertae sedis</taxon>
        <taxon>Chytridiomycota</taxon>
        <taxon>Chytridiomycota incertae sedis</taxon>
        <taxon>Chytridiomycetes</taxon>
        <taxon>Chytridiales</taxon>
        <taxon>Chytriomycetaceae</taxon>
        <taxon>Chytriomyces</taxon>
    </lineage>
</organism>